<reference evidence="2" key="1">
    <citation type="submission" date="2015-08" db="EMBL/GenBank/DDBJ databases">
        <authorList>
            <person name="Babu N.S."/>
            <person name="Beckwith C.J."/>
            <person name="Beseler K.G."/>
            <person name="Brison A."/>
            <person name="Carone J.V."/>
            <person name="Caskin T.P."/>
            <person name="Diamond M."/>
            <person name="Durham M.E."/>
            <person name="Foxe J.M."/>
            <person name="Go M."/>
            <person name="Henderson B.A."/>
            <person name="Jones I.B."/>
            <person name="McGettigan J.A."/>
            <person name="Micheletti S.J."/>
            <person name="Nasrallah M.E."/>
            <person name="Ortiz D."/>
            <person name="Piller C.R."/>
            <person name="Privatt S.R."/>
            <person name="Schneider S.L."/>
            <person name="Sharp S."/>
            <person name="Smith T.C."/>
            <person name="Stanton J.D."/>
            <person name="Ullery H.E."/>
            <person name="Wilson R.J."/>
            <person name="Serrano M.G."/>
            <person name="Buck G."/>
            <person name="Lee V."/>
            <person name="Wang Y."/>
            <person name="Carvalho R."/>
            <person name="Voegtly L."/>
            <person name="Shi R."/>
            <person name="Duckworth R."/>
            <person name="Johnson A."/>
            <person name="Loviza R."/>
            <person name="Walstead R."/>
            <person name="Shah Z."/>
            <person name="Kiflezghi M."/>
            <person name="Wade K."/>
            <person name="Ball S.L."/>
            <person name="Bradley K.W."/>
            <person name="Asai D.J."/>
            <person name="Bowman C.A."/>
            <person name="Russell D.A."/>
            <person name="Pope W.H."/>
            <person name="Jacobs-Sera D."/>
            <person name="Hendrix R.W."/>
            <person name="Hatfull G.F."/>
        </authorList>
    </citation>
    <scope>NUCLEOTIDE SEQUENCE [LARGE SCALE GENOMIC DNA]</scope>
    <source>
        <strain evidence="2">JCM 19170</strain>
    </source>
</reference>
<dbReference type="Pfam" id="PF10387">
    <property type="entry name" value="DUF2442"/>
    <property type="match status" value="1"/>
</dbReference>
<organism evidence="1 2">
    <name type="scientific">Tepidiphilus thermophilus</name>
    <dbReference type="NCBI Taxonomy" id="876478"/>
    <lineage>
        <taxon>Bacteria</taxon>
        <taxon>Pseudomonadati</taxon>
        <taxon>Pseudomonadota</taxon>
        <taxon>Hydrogenophilia</taxon>
        <taxon>Hydrogenophilales</taxon>
        <taxon>Hydrogenophilaceae</taxon>
        <taxon>Tepidiphilus</taxon>
    </lineage>
</organism>
<evidence type="ECO:0000313" key="1">
    <source>
        <dbReference type="EMBL" id="CUB07088.1"/>
    </source>
</evidence>
<sequence>MVRVRSVEIEPNFHLRLTFTNGETRCFDMRPYLDLPVFRRLRDPAFFALAHVEYGTVVWPGAIDIAPETLYERSMAVVRTETSHHA</sequence>
<dbReference type="AlphaFoldDB" id="A0A0K6IVI5"/>
<gene>
    <name evidence="1" type="ORF">Ga0061068_104202</name>
</gene>
<dbReference type="InterPro" id="IPR036782">
    <property type="entry name" value="NE0471-like_N"/>
</dbReference>
<name>A0A0K6IVI5_9PROT</name>
<dbReference type="InterPro" id="IPR018841">
    <property type="entry name" value="DUF2442"/>
</dbReference>
<dbReference type="Proteomes" id="UP000182108">
    <property type="component" value="Unassembled WGS sequence"/>
</dbReference>
<dbReference type="RefSeq" id="WP_055423386.1">
    <property type="nucleotide sequence ID" value="NZ_CYHH01000004.1"/>
</dbReference>
<protein>
    <recommendedName>
        <fullName evidence="3">DUF2442 domain-containing protein</fullName>
    </recommendedName>
</protein>
<proteinExistence type="predicted"/>
<evidence type="ECO:0008006" key="3">
    <source>
        <dbReference type="Google" id="ProtNLM"/>
    </source>
</evidence>
<dbReference type="OrthoDB" id="9803723at2"/>
<accession>A0A0K6IVI5</accession>
<keyword evidence="2" id="KW-1185">Reference proteome</keyword>
<dbReference type="Gene3D" id="3.30.2020.10">
    <property type="entry name" value="NE0471-like N-terminal domain"/>
    <property type="match status" value="1"/>
</dbReference>
<evidence type="ECO:0000313" key="2">
    <source>
        <dbReference type="Proteomes" id="UP000182108"/>
    </source>
</evidence>
<dbReference type="SUPFAM" id="SSF143880">
    <property type="entry name" value="NE0471 N-terminal domain-like"/>
    <property type="match status" value="1"/>
</dbReference>
<dbReference type="EMBL" id="CYHH01000004">
    <property type="protein sequence ID" value="CUB07088.1"/>
    <property type="molecule type" value="Genomic_DNA"/>
</dbReference>